<dbReference type="InParanoid" id="A2E2A8"/>
<dbReference type="RefSeq" id="XP_001325431.1">
    <property type="nucleotide sequence ID" value="XM_001325396.1"/>
</dbReference>
<dbReference type="SMR" id="A2E2A8"/>
<evidence type="ECO:0000313" key="1">
    <source>
        <dbReference type="EMBL" id="EAY13208.1"/>
    </source>
</evidence>
<dbReference type="KEGG" id="tva:4771182"/>
<evidence type="ECO:0008006" key="3">
    <source>
        <dbReference type="Google" id="ProtNLM"/>
    </source>
</evidence>
<protein>
    <recommendedName>
        <fullName evidence="3">Helix-turn-helix domain-containing protein</fullName>
    </recommendedName>
</protein>
<organism evidence="1 2">
    <name type="scientific">Trichomonas vaginalis (strain ATCC PRA-98 / G3)</name>
    <dbReference type="NCBI Taxonomy" id="412133"/>
    <lineage>
        <taxon>Eukaryota</taxon>
        <taxon>Metamonada</taxon>
        <taxon>Parabasalia</taxon>
        <taxon>Trichomonadida</taxon>
        <taxon>Trichomonadidae</taxon>
        <taxon>Trichomonas</taxon>
    </lineage>
</organism>
<dbReference type="VEuPathDB" id="TrichDB:TVAG_097780"/>
<accession>A2E2A8</accession>
<sequence length="74" mass="8489">MTVVLTREQLALYLVRAADQLKLKSQRIVLLDMAGHSQSVITRECKCSYTTIQLVLEQYKKRVHSGLQKNQVQS</sequence>
<dbReference type="Proteomes" id="UP000001542">
    <property type="component" value="Unassembled WGS sequence"/>
</dbReference>
<evidence type="ECO:0000313" key="2">
    <source>
        <dbReference type="Proteomes" id="UP000001542"/>
    </source>
</evidence>
<proteinExistence type="predicted"/>
<dbReference type="VEuPathDB" id="TrichDB:TVAGG3_0964820"/>
<dbReference type="EMBL" id="DS113289">
    <property type="protein sequence ID" value="EAY13208.1"/>
    <property type="molecule type" value="Genomic_DNA"/>
</dbReference>
<gene>
    <name evidence="1" type="ORF">TVAG_097780</name>
</gene>
<reference evidence="1" key="2">
    <citation type="journal article" date="2007" name="Science">
        <title>Draft genome sequence of the sexually transmitted pathogen Trichomonas vaginalis.</title>
        <authorList>
            <person name="Carlton J.M."/>
            <person name="Hirt R.P."/>
            <person name="Silva J.C."/>
            <person name="Delcher A.L."/>
            <person name="Schatz M."/>
            <person name="Zhao Q."/>
            <person name="Wortman J.R."/>
            <person name="Bidwell S.L."/>
            <person name="Alsmark U.C.M."/>
            <person name="Besteiro S."/>
            <person name="Sicheritz-Ponten T."/>
            <person name="Noel C.J."/>
            <person name="Dacks J.B."/>
            <person name="Foster P.G."/>
            <person name="Simillion C."/>
            <person name="Van de Peer Y."/>
            <person name="Miranda-Saavedra D."/>
            <person name="Barton G.J."/>
            <person name="Westrop G.D."/>
            <person name="Mueller S."/>
            <person name="Dessi D."/>
            <person name="Fiori P.L."/>
            <person name="Ren Q."/>
            <person name="Paulsen I."/>
            <person name="Zhang H."/>
            <person name="Bastida-Corcuera F.D."/>
            <person name="Simoes-Barbosa A."/>
            <person name="Brown M.T."/>
            <person name="Hayes R.D."/>
            <person name="Mukherjee M."/>
            <person name="Okumura C.Y."/>
            <person name="Schneider R."/>
            <person name="Smith A.J."/>
            <person name="Vanacova S."/>
            <person name="Villalvazo M."/>
            <person name="Haas B.J."/>
            <person name="Pertea M."/>
            <person name="Feldblyum T.V."/>
            <person name="Utterback T.R."/>
            <person name="Shu C.L."/>
            <person name="Osoegawa K."/>
            <person name="de Jong P.J."/>
            <person name="Hrdy I."/>
            <person name="Horvathova L."/>
            <person name="Zubacova Z."/>
            <person name="Dolezal P."/>
            <person name="Malik S.B."/>
            <person name="Logsdon J.M. Jr."/>
            <person name="Henze K."/>
            <person name="Gupta A."/>
            <person name="Wang C.C."/>
            <person name="Dunne R.L."/>
            <person name="Upcroft J.A."/>
            <person name="Upcroft P."/>
            <person name="White O."/>
            <person name="Salzberg S.L."/>
            <person name="Tang P."/>
            <person name="Chiu C.-H."/>
            <person name="Lee Y.-S."/>
            <person name="Embley T.M."/>
            <person name="Coombs G.H."/>
            <person name="Mottram J.C."/>
            <person name="Tachezy J."/>
            <person name="Fraser-Liggett C.M."/>
            <person name="Johnson P.J."/>
        </authorList>
    </citation>
    <scope>NUCLEOTIDE SEQUENCE [LARGE SCALE GENOMIC DNA]</scope>
    <source>
        <strain evidence="1">G3</strain>
    </source>
</reference>
<dbReference type="AlphaFoldDB" id="A2E2A8"/>
<reference evidence="1" key="1">
    <citation type="submission" date="2006-10" db="EMBL/GenBank/DDBJ databases">
        <authorList>
            <person name="Amadeo P."/>
            <person name="Zhao Q."/>
            <person name="Wortman J."/>
            <person name="Fraser-Liggett C."/>
            <person name="Carlton J."/>
        </authorList>
    </citation>
    <scope>NUCLEOTIDE SEQUENCE</scope>
    <source>
        <strain evidence="1">G3</strain>
    </source>
</reference>
<keyword evidence="2" id="KW-1185">Reference proteome</keyword>
<name>A2E2A8_TRIV3</name>